<organism evidence="1 2">
    <name type="scientific">Candidatus Allocopromorpha excrementipullorum</name>
    <dbReference type="NCBI Taxonomy" id="2840743"/>
    <lineage>
        <taxon>Bacteria</taxon>
        <taxon>Bacillati</taxon>
        <taxon>Bacillota</taxon>
        <taxon>Clostridia</taxon>
        <taxon>Eubacteriales</taxon>
        <taxon>Eubacteriaceae</taxon>
        <taxon>Eubacteriaceae incertae sedis</taxon>
        <taxon>Candidatus Allocopromorpha</taxon>
    </lineage>
</organism>
<dbReference type="AlphaFoldDB" id="A0A9D1N7E2"/>
<reference evidence="1" key="1">
    <citation type="submission" date="2020-10" db="EMBL/GenBank/DDBJ databases">
        <authorList>
            <person name="Gilroy R."/>
        </authorList>
    </citation>
    <scope>NUCLEOTIDE SEQUENCE</scope>
    <source>
        <strain evidence="1">ChiSjej4B22-8349</strain>
    </source>
</reference>
<dbReference type="NCBIfam" id="TIGR01683">
    <property type="entry name" value="thiS"/>
    <property type="match status" value="1"/>
</dbReference>
<dbReference type="PANTHER" id="PTHR34472">
    <property type="entry name" value="SULFUR CARRIER PROTEIN THIS"/>
    <property type="match status" value="1"/>
</dbReference>
<dbReference type="CDD" id="cd00565">
    <property type="entry name" value="Ubl_ThiS"/>
    <property type="match status" value="1"/>
</dbReference>
<dbReference type="Proteomes" id="UP000824130">
    <property type="component" value="Unassembled WGS sequence"/>
</dbReference>
<dbReference type="InterPro" id="IPR012675">
    <property type="entry name" value="Beta-grasp_dom_sf"/>
</dbReference>
<dbReference type="Gene3D" id="3.10.20.30">
    <property type="match status" value="1"/>
</dbReference>
<sequence>MVKINGELRDVTGKTVSECLAADGYDVKRVAVERNGQIVPKARYDGIVLEDDDVVEIVSFVGGG</sequence>
<evidence type="ECO:0000313" key="1">
    <source>
        <dbReference type="EMBL" id="HIU96539.1"/>
    </source>
</evidence>
<dbReference type="InterPro" id="IPR016155">
    <property type="entry name" value="Mopterin_synth/thiamin_S_b"/>
</dbReference>
<accession>A0A9D1N7E2</accession>
<comment type="caution">
    <text evidence="1">The sequence shown here is derived from an EMBL/GenBank/DDBJ whole genome shotgun (WGS) entry which is preliminary data.</text>
</comment>
<name>A0A9D1N7E2_9FIRM</name>
<gene>
    <name evidence="1" type="primary">thiS</name>
    <name evidence="1" type="ORF">IAD25_07545</name>
</gene>
<dbReference type="Pfam" id="PF02597">
    <property type="entry name" value="ThiS"/>
    <property type="match status" value="1"/>
</dbReference>
<reference evidence="1" key="2">
    <citation type="journal article" date="2021" name="PeerJ">
        <title>Extensive microbial diversity within the chicken gut microbiome revealed by metagenomics and culture.</title>
        <authorList>
            <person name="Gilroy R."/>
            <person name="Ravi A."/>
            <person name="Getino M."/>
            <person name="Pursley I."/>
            <person name="Horton D.L."/>
            <person name="Alikhan N.F."/>
            <person name="Baker D."/>
            <person name="Gharbi K."/>
            <person name="Hall N."/>
            <person name="Watson M."/>
            <person name="Adriaenssens E.M."/>
            <person name="Foster-Nyarko E."/>
            <person name="Jarju S."/>
            <person name="Secka A."/>
            <person name="Antonio M."/>
            <person name="Oren A."/>
            <person name="Chaudhuri R.R."/>
            <person name="La Ragione R."/>
            <person name="Hildebrand F."/>
            <person name="Pallen M.J."/>
        </authorList>
    </citation>
    <scope>NUCLEOTIDE SEQUENCE</scope>
    <source>
        <strain evidence="1">ChiSjej4B22-8349</strain>
    </source>
</reference>
<dbReference type="EMBL" id="DVOB01000161">
    <property type="protein sequence ID" value="HIU96539.1"/>
    <property type="molecule type" value="Genomic_DNA"/>
</dbReference>
<protein>
    <submittedName>
        <fullName evidence="1">Sulfur carrier protein ThiS</fullName>
    </submittedName>
</protein>
<dbReference type="SUPFAM" id="SSF54285">
    <property type="entry name" value="MoaD/ThiS"/>
    <property type="match status" value="1"/>
</dbReference>
<dbReference type="InterPro" id="IPR003749">
    <property type="entry name" value="ThiS/MoaD-like"/>
</dbReference>
<evidence type="ECO:0000313" key="2">
    <source>
        <dbReference type="Proteomes" id="UP000824130"/>
    </source>
</evidence>
<dbReference type="InterPro" id="IPR010035">
    <property type="entry name" value="Thi_S"/>
</dbReference>
<proteinExistence type="predicted"/>
<dbReference type="PANTHER" id="PTHR34472:SF1">
    <property type="entry name" value="SULFUR CARRIER PROTEIN THIS"/>
    <property type="match status" value="1"/>
</dbReference>